<sequence>MDLSLRVAGVAKSYANPLFTGVNLSVQGPAKIALIGDNGSGKSTFLKMLGGKEDVTVGSVSWGSDTVVSYLEQELGKDLDSASGGEKKIIKLTQMFYSRDNVLLLDEPDNHLDLDNRLWFSQMVENFDGILIVISHDRAFLRNSVQKIWLLEEGAITEYPFGYDKFSQVYGDTMAAREHQWEVAERERKRLETMVKTFGQKAAANDAFAKMYHSMEKRYDRFVATMVTKPPQIKSVSFDTRTVKQPVKKTAIHLKNINKAYGENRILRDLSLHIFCGEKVAIVAPNGSGKSTLLNIISGRLAYDSGEVYLGPNLKAGTYTQEHQVALSLDMTLIDELQKSIPIDWYKAEAYLKKFSFTKDQIKSSVKYLSGGQKSRLQLAKFLGTNPDILILDEPTNHLDLKTVISLEKFLLEYPGTVVLVSHDQELVNKVVDKIYYLEDGRLK</sequence>
<evidence type="ECO:0000256" key="3">
    <source>
        <dbReference type="ARBA" id="ARBA00022840"/>
    </source>
</evidence>
<dbReference type="Pfam" id="PF00005">
    <property type="entry name" value="ABC_tran"/>
    <property type="match status" value="2"/>
</dbReference>
<reference evidence="5 6" key="1">
    <citation type="journal article" date="2016" name="Nat. Commun.">
        <title>Thousands of microbial genomes shed light on interconnected biogeochemical processes in an aquifer system.</title>
        <authorList>
            <person name="Anantharaman K."/>
            <person name="Brown C.T."/>
            <person name="Hug L.A."/>
            <person name="Sharon I."/>
            <person name="Castelle C.J."/>
            <person name="Probst A.J."/>
            <person name="Thomas B.C."/>
            <person name="Singh A."/>
            <person name="Wilkins M.J."/>
            <person name="Karaoz U."/>
            <person name="Brodie E.L."/>
            <person name="Williams K.H."/>
            <person name="Hubbard S.S."/>
            <person name="Banfield J.F."/>
        </authorList>
    </citation>
    <scope>NUCLEOTIDE SEQUENCE [LARGE SCALE GENOMIC DNA]</scope>
</reference>
<dbReference type="CDD" id="cd03221">
    <property type="entry name" value="ABCF_EF-3"/>
    <property type="match status" value="2"/>
</dbReference>
<dbReference type="SUPFAM" id="SSF52540">
    <property type="entry name" value="P-loop containing nucleoside triphosphate hydrolases"/>
    <property type="match status" value="2"/>
</dbReference>
<evidence type="ECO:0000313" key="5">
    <source>
        <dbReference type="EMBL" id="OGG05833.1"/>
    </source>
</evidence>
<dbReference type="GO" id="GO:0016887">
    <property type="term" value="F:ATP hydrolysis activity"/>
    <property type="evidence" value="ECO:0007669"/>
    <property type="project" value="InterPro"/>
</dbReference>
<dbReference type="Pfam" id="PF12848">
    <property type="entry name" value="ABC_tran_Xtn"/>
    <property type="match status" value="1"/>
</dbReference>
<organism evidence="5 6">
    <name type="scientific">Candidatus Gottesmanbacteria bacterium RIFCSPHIGHO2_01_FULL_42_12</name>
    <dbReference type="NCBI Taxonomy" id="1798377"/>
    <lineage>
        <taxon>Bacteria</taxon>
        <taxon>Candidatus Gottesmaniibacteriota</taxon>
    </lineage>
</organism>
<keyword evidence="2" id="KW-0547">Nucleotide-binding</keyword>
<dbReference type="PANTHER" id="PTHR19211:SF14">
    <property type="entry name" value="ATP-BINDING CASSETTE SUB-FAMILY F MEMBER 1"/>
    <property type="match status" value="1"/>
</dbReference>
<evidence type="ECO:0000256" key="1">
    <source>
        <dbReference type="ARBA" id="ARBA00022737"/>
    </source>
</evidence>
<dbReference type="InterPro" id="IPR003439">
    <property type="entry name" value="ABC_transporter-like_ATP-bd"/>
</dbReference>
<dbReference type="PANTHER" id="PTHR19211">
    <property type="entry name" value="ATP-BINDING TRANSPORT PROTEIN-RELATED"/>
    <property type="match status" value="1"/>
</dbReference>
<evidence type="ECO:0000313" key="6">
    <source>
        <dbReference type="Proteomes" id="UP000178681"/>
    </source>
</evidence>
<dbReference type="PROSITE" id="PS50893">
    <property type="entry name" value="ABC_TRANSPORTER_2"/>
    <property type="match status" value="2"/>
</dbReference>
<dbReference type="EMBL" id="MFJG01000027">
    <property type="protein sequence ID" value="OGG05833.1"/>
    <property type="molecule type" value="Genomic_DNA"/>
</dbReference>
<evidence type="ECO:0000256" key="2">
    <source>
        <dbReference type="ARBA" id="ARBA00022741"/>
    </source>
</evidence>
<dbReference type="InterPro" id="IPR017871">
    <property type="entry name" value="ABC_transporter-like_CS"/>
</dbReference>
<feature type="domain" description="ABC transporter" evidence="4">
    <location>
        <begin position="5"/>
        <end position="178"/>
    </location>
</feature>
<dbReference type="PROSITE" id="PS00211">
    <property type="entry name" value="ABC_TRANSPORTER_1"/>
    <property type="match status" value="1"/>
</dbReference>
<name>A0A1F5Z0F9_9BACT</name>
<dbReference type="InterPro" id="IPR032781">
    <property type="entry name" value="ABC_tran_Xtn"/>
</dbReference>
<protein>
    <recommendedName>
        <fullName evidence="4">ABC transporter domain-containing protein</fullName>
    </recommendedName>
</protein>
<dbReference type="InterPro" id="IPR027417">
    <property type="entry name" value="P-loop_NTPase"/>
</dbReference>
<keyword evidence="3" id="KW-0067">ATP-binding</keyword>
<dbReference type="STRING" id="1798377.A2872_03125"/>
<gene>
    <name evidence="5" type="ORF">A2872_03125</name>
</gene>
<proteinExistence type="predicted"/>
<dbReference type="InterPro" id="IPR003593">
    <property type="entry name" value="AAA+_ATPase"/>
</dbReference>
<dbReference type="Proteomes" id="UP000178681">
    <property type="component" value="Unassembled WGS sequence"/>
</dbReference>
<comment type="caution">
    <text evidence="5">The sequence shown here is derived from an EMBL/GenBank/DDBJ whole genome shotgun (WGS) entry which is preliminary data.</text>
</comment>
<accession>A0A1F5Z0F9</accession>
<dbReference type="SMART" id="SM00382">
    <property type="entry name" value="AAA"/>
    <property type="match status" value="2"/>
</dbReference>
<dbReference type="GO" id="GO:0005524">
    <property type="term" value="F:ATP binding"/>
    <property type="evidence" value="ECO:0007669"/>
    <property type="project" value="UniProtKB-KW"/>
</dbReference>
<dbReference type="AlphaFoldDB" id="A0A1F5Z0F9"/>
<keyword evidence="1" id="KW-0677">Repeat</keyword>
<feature type="domain" description="ABC transporter" evidence="4">
    <location>
        <begin position="252"/>
        <end position="444"/>
    </location>
</feature>
<dbReference type="InterPro" id="IPR050611">
    <property type="entry name" value="ABCF"/>
</dbReference>
<evidence type="ECO:0000259" key="4">
    <source>
        <dbReference type="PROSITE" id="PS50893"/>
    </source>
</evidence>
<dbReference type="Gene3D" id="3.40.50.300">
    <property type="entry name" value="P-loop containing nucleotide triphosphate hydrolases"/>
    <property type="match status" value="3"/>
</dbReference>